<evidence type="ECO:0000313" key="2">
    <source>
        <dbReference type="EMBL" id="RKF32538.1"/>
    </source>
</evidence>
<dbReference type="InterPro" id="IPR050445">
    <property type="entry name" value="Bact_polysacc_biosynth/exp"/>
</dbReference>
<evidence type="ECO:0000313" key="3">
    <source>
        <dbReference type="Proteomes" id="UP000286402"/>
    </source>
</evidence>
<dbReference type="RefSeq" id="WP_075990666.1">
    <property type="nucleotide sequence ID" value="NZ_CP080574.1"/>
</dbReference>
<dbReference type="GO" id="GO:0005886">
    <property type="term" value="C:plasma membrane"/>
    <property type="evidence" value="ECO:0007669"/>
    <property type="project" value="TreeGrafter"/>
</dbReference>
<comment type="caution">
    <text evidence="2">The sequence shown here is derived from an EMBL/GenBank/DDBJ whole genome shotgun (WGS) entry which is preliminary data.</text>
</comment>
<dbReference type="AlphaFoldDB" id="A0A420FHY4"/>
<feature type="transmembrane region" description="Helical" evidence="1">
    <location>
        <begin position="12"/>
        <end position="32"/>
    </location>
</feature>
<keyword evidence="1" id="KW-1133">Transmembrane helix</keyword>
<accession>A0A420FHY4</accession>
<sequence>MNIFHYIFRAIFRIKWWLLILPLGFALLAIYLTRQMDRQYKTDITIYTGVISSYGSDPGESNASQDWNVLNNSIQNIINTINSKETIKRLSMQLYARLMIHGDPTKDNVYITAKHYKELVAITPKDVQKLIDKHSEENTVKNLEKYEKADRNNFVYGLFNWNHPYFSYNALRENIKINRVDNSDILQINYQANDPGVAFQTLDILSKVFAIEYTNLQFGSTNNVIRYFEAELERIGRELRGQEDSLTMYNVENRVINYDKQTEAIALLDKEYELRHQDVLFVYNSAQAAIKQLESGMDANMRAIKNNTEFLARMNQIADINYNISKIKTLSVDSLKQKQGGADLDVLSHELDQKEKGFRSFMDQYTAEKYTKNGYPNANYVKQWVEELLRFKRSEAELNVARDFKQELDHKYTQYSPIGSVLKRKERGISFTEQSYLSILSSLNAARLRLKSLEMNSATLKVINPASFPLNALPHSRKLIVFAVFFGTIAFILGILLIIELFDRTLRDKTRTERITKGKVIAALPKLGKTGAKQTKIEERAIHVLANRLYGFYNNSNPINFINIVKFSSTLDLGSLTDILTAYWQGLGINVLAYKEGTDFSAESREYLVDGAWAEKLGNYDISLVKHGSMALRPIPSLFLERGMATLLVLRADSVWKTEDELMFADLLQRSAGKPIVICLMNAEKYVVEEFTGMLPPFTFLRRLEYQLGNFGLTSLGK</sequence>
<dbReference type="GeneID" id="88828629"/>
<keyword evidence="1" id="KW-0472">Membrane</keyword>
<gene>
    <name evidence="2" type="ORF">BCY89_15310</name>
</gene>
<proteinExistence type="predicted"/>
<dbReference type="PANTHER" id="PTHR32309">
    <property type="entry name" value="TYROSINE-PROTEIN KINASE"/>
    <property type="match status" value="1"/>
</dbReference>
<protein>
    <recommendedName>
        <fullName evidence="4">Lipopolysaccharide biosynthesis protein</fullName>
    </recommendedName>
</protein>
<keyword evidence="1" id="KW-0812">Transmembrane</keyword>
<evidence type="ECO:0008006" key="4">
    <source>
        <dbReference type="Google" id="ProtNLM"/>
    </source>
</evidence>
<dbReference type="Proteomes" id="UP000286402">
    <property type="component" value="Unassembled WGS sequence"/>
</dbReference>
<dbReference type="EMBL" id="MCAQ01000027">
    <property type="protein sequence ID" value="RKF32538.1"/>
    <property type="molecule type" value="Genomic_DNA"/>
</dbReference>
<dbReference type="GO" id="GO:0004713">
    <property type="term" value="F:protein tyrosine kinase activity"/>
    <property type="evidence" value="ECO:0007669"/>
    <property type="project" value="TreeGrafter"/>
</dbReference>
<keyword evidence="3" id="KW-1185">Reference proteome</keyword>
<dbReference type="PANTHER" id="PTHR32309:SF13">
    <property type="entry name" value="FERRIC ENTEROBACTIN TRANSPORT PROTEIN FEPE"/>
    <property type="match status" value="1"/>
</dbReference>
<organism evidence="2 3">
    <name type="scientific">Sphingobacterium siyangense</name>
    <dbReference type="NCBI Taxonomy" id="459529"/>
    <lineage>
        <taxon>Bacteria</taxon>
        <taxon>Pseudomonadati</taxon>
        <taxon>Bacteroidota</taxon>
        <taxon>Sphingobacteriia</taxon>
        <taxon>Sphingobacteriales</taxon>
        <taxon>Sphingobacteriaceae</taxon>
        <taxon>Sphingobacterium</taxon>
    </lineage>
</organism>
<evidence type="ECO:0000256" key="1">
    <source>
        <dbReference type="SAM" id="Phobius"/>
    </source>
</evidence>
<feature type="transmembrane region" description="Helical" evidence="1">
    <location>
        <begin position="479"/>
        <end position="502"/>
    </location>
</feature>
<reference evidence="2 3" key="1">
    <citation type="submission" date="2016-07" db="EMBL/GenBank/DDBJ databases">
        <title>Genome analysis of Sphingobacterium siyangense T12B17.</title>
        <authorList>
            <person name="Xu D."/>
            <person name="Su Y."/>
            <person name="Zheng S."/>
        </authorList>
    </citation>
    <scope>NUCLEOTIDE SEQUENCE [LARGE SCALE GENOMIC DNA]</scope>
    <source>
        <strain evidence="2 3">T12B17</strain>
    </source>
</reference>
<name>A0A420FHY4_9SPHI</name>